<evidence type="ECO:0000313" key="1">
    <source>
        <dbReference type="EMBL" id="MEQ2453463.1"/>
    </source>
</evidence>
<proteinExistence type="predicted"/>
<gene>
    <name evidence="1" type="ORF">AAAT04_05290</name>
</gene>
<comment type="caution">
    <text evidence="1">The sequence shown here is derived from an EMBL/GenBank/DDBJ whole genome shotgun (WGS) entry which is preliminary data.</text>
</comment>
<name>A0ABV1EFV2_9FIRM</name>
<evidence type="ECO:0000313" key="2">
    <source>
        <dbReference type="Proteomes" id="UP001482186"/>
    </source>
</evidence>
<protein>
    <submittedName>
        <fullName evidence="1">Uncharacterized protein</fullName>
    </submittedName>
</protein>
<sequence length="71" mass="8239">MAFSENTKTGSGWFFDYSKCYDRLYYLKRLNKNAILITAFYSRELSDALTASDDMSELQSYDSYLVSHPAK</sequence>
<dbReference type="RefSeq" id="WP_173788597.1">
    <property type="nucleotide sequence ID" value="NZ_JBBNFM010000002.1"/>
</dbReference>
<keyword evidence="2" id="KW-1185">Reference proteome</keyword>
<organism evidence="1 2">
    <name type="scientific">Coprococcus ammoniilyticus</name>
    <dbReference type="NCBI Taxonomy" id="2981785"/>
    <lineage>
        <taxon>Bacteria</taxon>
        <taxon>Bacillati</taxon>
        <taxon>Bacillota</taxon>
        <taxon>Clostridia</taxon>
        <taxon>Lachnospirales</taxon>
        <taxon>Lachnospiraceae</taxon>
        <taxon>Coprococcus</taxon>
    </lineage>
</organism>
<reference evidence="1 2" key="1">
    <citation type="submission" date="2024-04" db="EMBL/GenBank/DDBJ databases">
        <title>Human intestinal bacterial collection.</title>
        <authorList>
            <person name="Pauvert C."/>
            <person name="Hitch T.C.A."/>
            <person name="Clavel T."/>
        </authorList>
    </citation>
    <scope>NUCLEOTIDE SEQUENCE [LARGE SCALE GENOMIC DNA]</scope>
    <source>
        <strain evidence="1 2">CLA-AA-H141</strain>
    </source>
</reference>
<accession>A0ABV1EFV2</accession>
<dbReference type="EMBL" id="JBBNFM010000002">
    <property type="protein sequence ID" value="MEQ2453463.1"/>
    <property type="molecule type" value="Genomic_DNA"/>
</dbReference>
<dbReference type="Proteomes" id="UP001482186">
    <property type="component" value="Unassembled WGS sequence"/>
</dbReference>